<name>A0A6S7FC49_PARCT</name>
<dbReference type="InterPro" id="IPR055079">
    <property type="entry name" value="POP1_C"/>
</dbReference>
<dbReference type="Pfam" id="PF08170">
    <property type="entry name" value="POPLD"/>
    <property type="match status" value="1"/>
</dbReference>
<dbReference type="SUPFAM" id="SSF103025">
    <property type="entry name" value="Folate-binding domain"/>
    <property type="match status" value="1"/>
</dbReference>
<dbReference type="Pfam" id="PF22770">
    <property type="entry name" value="POP1_C"/>
    <property type="match status" value="2"/>
</dbReference>
<dbReference type="Proteomes" id="UP001152795">
    <property type="component" value="Unassembled WGS sequence"/>
</dbReference>
<reference evidence="9" key="1">
    <citation type="submission" date="2020-04" db="EMBL/GenBank/DDBJ databases">
        <authorList>
            <person name="Alioto T."/>
            <person name="Alioto T."/>
            <person name="Gomez Garrido J."/>
        </authorList>
    </citation>
    <scope>NUCLEOTIDE SEQUENCE</scope>
    <source>
        <strain evidence="9">A484AB</strain>
    </source>
</reference>
<dbReference type="InterPro" id="IPR009723">
    <property type="entry name" value="Pop1_N"/>
</dbReference>
<keyword evidence="10" id="KW-1185">Reference proteome</keyword>
<feature type="compositionally biased region" description="Basic residues" evidence="5">
    <location>
        <begin position="121"/>
        <end position="131"/>
    </location>
</feature>
<feature type="compositionally biased region" description="Polar residues" evidence="5">
    <location>
        <begin position="22"/>
        <end position="33"/>
    </location>
</feature>
<dbReference type="AlphaFoldDB" id="A0A6S7FC49"/>
<evidence type="ECO:0000259" key="7">
    <source>
        <dbReference type="Pfam" id="PF08170"/>
    </source>
</evidence>
<gene>
    <name evidence="9" type="ORF">PACLA_8A069590</name>
</gene>
<protein>
    <submittedName>
        <fullName evidence="9">Ribonucleases P MRP subunit POP1</fullName>
    </submittedName>
</protein>
<dbReference type="GO" id="GO:0005655">
    <property type="term" value="C:nucleolar ribonuclease P complex"/>
    <property type="evidence" value="ECO:0007669"/>
    <property type="project" value="InterPro"/>
</dbReference>
<feature type="compositionally biased region" description="Polar residues" evidence="5">
    <location>
        <begin position="306"/>
        <end position="326"/>
    </location>
</feature>
<dbReference type="Gene3D" id="3.30.1360.120">
    <property type="entry name" value="Probable tRNA modification gtpase trme, domain 1"/>
    <property type="match status" value="1"/>
</dbReference>
<keyword evidence="4" id="KW-0175">Coiled coil</keyword>
<keyword evidence="2" id="KW-0819">tRNA processing</keyword>
<feature type="region of interest" description="Disordered" evidence="5">
    <location>
        <begin position="1"/>
        <end position="43"/>
    </location>
</feature>
<feature type="coiled-coil region" evidence="4">
    <location>
        <begin position="617"/>
        <end position="644"/>
    </location>
</feature>
<feature type="domain" description="POP1 C-terminal" evidence="8">
    <location>
        <begin position="842"/>
        <end position="888"/>
    </location>
</feature>
<dbReference type="InterPro" id="IPR027266">
    <property type="entry name" value="TrmE/GcvT-like"/>
</dbReference>
<accession>A0A6S7FC49</accession>
<comment type="subcellular location">
    <subcellularLocation>
        <location evidence="1">Nucleus</location>
    </subcellularLocation>
</comment>
<evidence type="ECO:0000256" key="1">
    <source>
        <dbReference type="ARBA" id="ARBA00004123"/>
    </source>
</evidence>
<feature type="domain" description="POP1 C-terminal" evidence="8">
    <location>
        <begin position="894"/>
        <end position="963"/>
    </location>
</feature>
<evidence type="ECO:0000313" key="10">
    <source>
        <dbReference type="Proteomes" id="UP001152795"/>
    </source>
</evidence>
<evidence type="ECO:0000313" key="9">
    <source>
        <dbReference type="EMBL" id="CAB3976715.1"/>
    </source>
</evidence>
<feature type="domain" description="POPLD" evidence="7">
    <location>
        <begin position="529"/>
        <end position="620"/>
    </location>
</feature>
<evidence type="ECO:0000259" key="6">
    <source>
        <dbReference type="Pfam" id="PF06978"/>
    </source>
</evidence>
<dbReference type="Pfam" id="PF06978">
    <property type="entry name" value="POP1_N"/>
    <property type="match status" value="2"/>
</dbReference>
<evidence type="ECO:0000256" key="3">
    <source>
        <dbReference type="ARBA" id="ARBA00023242"/>
    </source>
</evidence>
<feature type="domain" description="Pop1 N-terminal" evidence="6">
    <location>
        <begin position="50"/>
        <end position="128"/>
    </location>
</feature>
<evidence type="ECO:0000256" key="2">
    <source>
        <dbReference type="ARBA" id="ARBA00022694"/>
    </source>
</evidence>
<feature type="compositionally biased region" description="Basic and acidic residues" evidence="5">
    <location>
        <begin position="108"/>
        <end position="120"/>
    </location>
</feature>
<dbReference type="EMBL" id="CACRXK020000009">
    <property type="protein sequence ID" value="CAB3976715.1"/>
    <property type="molecule type" value="Genomic_DNA"/>
</dbReference>
<keyword evidence="3" id="KW-0539">Nucleus</keyword>
<dbReference type="OrthoDB" id="442863at2759"/>
<evidence type="ECO:0000259" key="8">
    <source>
        <dbReference type="Pfam" id="PF22770"/>
    </source>
</evidence>
<dbReference type="GO" id="GO:0000172">
    <property type="term" value="C:ribonuclease MRP complex"/>
    <property type="evidence" value="ECO:0007669"/>
    <property type="project" value="InterPro"/>
</dbReference>
<feature type="region of interest" description="Disordered" evidence="5">
    <location>
        <begin position="303"/>
        <end position="326"/>
    </location>
</feature>
<dbReference type="GO" id="GO:0001682">
    <property type="term" value="P:tRNA 5'-leader removal"/>
    <property type="evidence" value="ECO:0007669"/>
    <property type="project" value="InterPro"/>
</dbReference>
<proteinExistence type="predicted"/>
<dbReference type="PANTHER" id="PTHR22731">
    <property type="entry name" value="RIBONUCLEASES P/MRP PROTEIN SUBUNIT POP1"/>
    <property type="match status" value="1"/>
</dbReference>
<dbReference type="InterPro" id="IPR039182">
    <property type="entry name" value="Pop1"/>
</dbReference>
<sequence>MAEKPQGKNRKRKHFEMEKSRQSPFQNPKSTRQPAGVVSKAPRGINAAEFAESRALEIHNMMQALSSASKQSNKRVFQSLPRHMRRRAASHNSKRMPARLRDAYNREALKSQVKQKEPSKQKKSRRHRRKPSNLLAEYSRRQRKHAWLETHIWHAKRFKMVEQWGYKIPLHPNDKSVKASYRAMANGCLLQDISYYQCIEVHGRQEMIAAAMKHLTSSDIGLTMAAKDYLDGRHEGHAMLFKYDQYPYHAIGTVMFLWQQQVDNTSTTPMTKLWLWSHPVCSDEVTKEIVHACSLDGPTEYVDSKPSLSKQNGEVSENMVTSKGSSSGNASEFTVTVLYEQLVRLRLTGPKSHALLAATLELCEWSTERNHPGSQWWEVYSQGENRIMMLEEQNNSWEQMKGVTSPGVLKAGSVLALVVKDPRLGLPVRKSSVDMACEDLYQDVSTEELTLSSISEGSAVSPLWDSAVRHAVKQTKMPEKDLNNLRSKQTLPGSKLDLGDETSRIPMLVIQQPGSTGNYQMGSINFGSGYDVILPAGWSMAFWIAFVYRGARVGGARELATCSREQGVPHFPCDFPDTRAGREYNEEQKRSGEEKYERYPPAKRPNYVKFGMASPFAQDWNTLVHEWSEQVEKLEDDMRQMIGSEKAVKDSQSGHMKCLEPDHNEGKVVVNAERQSVKDSQSGHIKCLEPGHNEGKVVVNAERQSVKDSQLGQIQCLEEDIEEGAVYNSSLKNNGVHSADDPKALSNDVEACNKDENEICEDVGSSILNETKEDIADDSERTELATPNLQFNVMRTLSIRRRLQDITLSLKQTTKRRPQKNKIPDEEIIEYLTKTLPKCPCSLVFLNLRPLLKGCPQDNAVIYIPTPQDLVELQKDKFYGGPVEDVHKCNIPSSLIGQCSRKAIGWVTSGQYSFARGQGSAIGFCTFPGFCEVIIRTVQEKCSPVVLVRNTSTFQYRFANIVVV</sequence>
<comment type="caution">
    <text evidence="9">The sequence shown here is derived from an EMBL/GenBank/DDBJ whole genome shotgun (WGS) entry which is preliminary data.</text>
</comment>
<dbReference type="PANTHER" id="PTHR22731:SF3">
    <property type="entry name" value="RIBONUCLEASES P_MRP PROTEIN SUBUNIT POP1"/>
    <property type="match status" value="1"/>
</dbReference>
<feature type="region of interest" description="Disordered" evidence="5">
    <location>
        <begin position="108"/>
        <end position="137"/>
    </location>
</feature>
<evidence type="ECO:0000256" key="4">
    <source>
        <dbReference type="SAM" id="Coils"/>
    </source>
</evidence>
<dbReference type="InterPro" id="IPR012590">
    <property type="entry name" value="POPLD_dom"/>
</dbReference>
<evidence type="ECO:0000256" key="5">
    <source>
        <dbReference type="SAM" id="MobiDB-lite"/>
    </source>
</evidence>
<organism evidence="9 10">
    <name type="scientific">Paramuricea clavata</name>
    <name type="common">Red gorgonian</name>
    <name type="synonym">Violescent sea-whip</name>
    <dbReference type="NCBI Taxonomy" id="317549"/>
    <lineage>
        <taxon>Eukaryota</taxon>
        <taxon>Metazoa</taxon>
        <taxon>Cnidaria</taxon>
        <taxon>Anthozoa</taxon>
        <taxon>Octocorallia</taxon>
        <taxon>Malacalcyonacea</taxon>
        <taxon>Plexauridae</taxon>
        <taxon>Paramuricea</taxon>
    </lineage>
</organism>
<feature type="domain" description="Pop1 N-terminal" evidence="6">
    <location>
        <begin position="136"/>
        <end position="203"/>
    </location>
</feature>